<comment type="caution">
    <text evidence="6">The sequence shown here is derived from an EMBL/GenBank/DDBJ whole genome shotgun (WGS) entry which is preliminary data.</text>
</comment>
<dbReference type="EMBL" id="JAHCVK010000005">
    <property type="protein sequence ID" value="MBT0653849.1"/>
    <property type="molecule type" value="Genomic_DNA"/>
</dbReference>
<dbReference type="Pfam" id="PF01943">
    <property type="entry name" value="Polysacc_synt"/>
    <property type="match status" value="1"/>
</dbReference>
<organism evidence="6 7">
    <name type="scientific">Geomobilimonas luticola</name>
    <dbReference type="NCBI Taxonomy" id="1114878"/>
    <lineage>
        <taxon>Bacteria</taxon>
        <taxon>Pseudomonadati</taxon>
        <taxon>Thermodesulfobacteriota</taxon>
        <taxon>Desulfuromonadia</taxon>
        <taxon>Geobacterales</taxon>
        <taxon>Geobacteraceae</taxon>
        <taxon>Geomobilimonas</taxon>
    </lineage>
</organism>
<evidence type="ECO:0000313" key="6">
    <source>
        <dbReference type="EMBL" id="MBT0653849.1"/>
    </source>
</evidence>
<feature type="transmembrane region" description="Helical" evidence="5">
    <location>
        <begin position="62"/>
        <end position="81"/>
    </location>
</feature>
<feature type="transmembrane region" description="Helical" evidence="5">
    <location>
        <begin position="163"/>
        <end position="184"/>
    </location>
</feature>
<dbReference type="PANTHER" id="PTHR43424:SF1">
    <property type="entry name" value="LOCUS PUTATIVE PROTEIN 1-RELATED"/>
    <property type="match status" value="1"/>
</dbReference>
<gene>
    <name evidence="6" type="ORF">KI810_12335</name>
</gene>
<feature type="transmembrane region" description="Helical" evidence="5">
    <location>
        <begin position="311"/>
        <end position="333"/>
    </location>
</feature>
<feature type="transmembrane region" description="Helical" evidence="5">
    <location>
        <begin position="377"/>
        <end position="397"/>
    </location>
</feature>
<evidence type="ECO:0000256" key="4">
    <source>
        <dbReference type="ARBA" id="ARBA00023136"/>
    </source>
</evidence>
<sequence>MNAAWTKYLPGILREKLDGRQQLQKAIGNSGWLMFEKILRMGVGLFVNVWIARYLGPENFGLLSYALAFAGLFVPLVTLGLDEIVVRNVVRDPENKDETLGTAFAVKLAGGFAAFAAATATAMILRPADSLTHWLVGIIAAGSLFQSLNIIDIWFNSQVQTKYAVLARNAAFALCTIIRVLLILTRAPLTAFAIVVTIETVIAATGLLVAYRATGGSFKKWHATFATAKNLLRDSLPLALSFVSVGIYQRIDQVMLQEMSGSHEVGIYAVAVRLSEVWIFIPNAIYWSVYPSIVKAKQVSDELFYERLQKFYNLVALLAYAIAIPMTLCSQWLVDSLFGEAYTRAGLMVTWLIWAHLFTSLEIARSTFLASMNWYKIYFISALAGCILNIVLCYFLIPRYGGMGAVVASIFAYWFAGHGSCFLFKSTFRTGAMISKAIIYPKIW</sequence>
<keyword evidence="4 5" id="KW-0472">Membrane</keyword>
<reference evidence="6 7" key="1">
    <citation type="submission" date="2021-05" db="EMBL/GenBank/DDBJ databases">
        <title>The draft genome of Geobacter luticola JCM 17780.</title>
        <authorList>
            <person name="Xu Z."/>
            <person name="Masuda Y."/>
            <person name="Itoh H."/>
            <person name="Senoo K."/>
        </authorList>
    </citation>
    <scope>NUCLEOTIDE SEQUENCE [LARGE SCALE GENOMIC DNA]</scope>
    <source>
        <strain evidence="6 7">JCM 17780</strain>
    </source>
</reference>
<evidence type="ECO:0000256" key="5">
    <source>
        <dbReference type="SAM" id="Phobius"/>
    </source>
</evidence>
<feature type="transmembrane region" description="Helical" evidence="5">
    <location>
        <begin position="345"/>
        <end position="365"/>
    </location>
</feature>
<feature type="transmembrane region" description="Helical" evidence="5">
    <location>
        <begin position="403"/>
        <end position="424"/>
    </location>
</feature>
<evidence type="ECO:0000256" key="2">
    <source>
        <dbReference type="ARBA" id="ARBA00022692"/>
    </source>
</evidence>
<dbReference type="Proteomes" id="UP000756860">
    <property type="component" value="Unassembled WGS sequence"/>
</dbReference>
<feature type="transmembrane region" description="Helical" evidence="5">
    <location>
        <begin position="131"/>
        <end position="151"/>
    </location>
</feature>
<dbReference type="InterPro" id="IPR052556">
    <property type="entry name" value="PolySynth_Transporter"/>
</dbReference>
<feature type="transmembrane region" description="Helical" evidence="5">
    <location>
        <begin position="38"/>
        <end position="56"/>
    </location>
</feature>
<protein>
    <submittedName>
        <fullName evidence="6">Flippase</fullName>
    </submittedName>
</protein>
<name>A0ABS5SH61_9BACT</name>
<evidence type="ECO:0000256" key="3">
    <source>
        <dbReference type="ARBA" id="ARBA00022989"/>
    </source>
</evidence>
<feature type="transmembrane region" description="Helical" evidence="5">
    <location>
        <begin position="102"/>
        <end position="125"/>
    </location>
</feature>
<dbReference type="InterPro" id="IPR002797">
    <property type="entry name" value="Polysacc_synth"/>
</dbReference>
<accession>A0ABS5SH61</accession>
<evidence type="ECO:0000256" key="1">
    <source>
        <dbReference type="ARBA" id="ARBA00004141"/>
    </source>
</evidence>
<comment type="subcellular location">
    <subcellularLocation>
        <location evidence="1">Membrane</location>
        <topology evidence="1">Multi-pass membrane protein</topology>
    </subcellularLocation>
</comment>
<feature type="transmembrane region" description="Helical" evidence="5">
    <location>
        <begin position="190"/>
        <end position="211"/>
    </location>
</feature>
<dbReference type="CDD" id="cd13128">
    <property type="entry name" value="MATE_Wzx_like"/>
    <property type="match status" value="1"/>
</dbReference>
<keyword evidence="7" id="KW-1185">Reference proteome</keyword>
<proteinExistence type="predicted"/>
<keyword evidence="2 5" id="KW-0812">Transmembrane</keyword>
<evidence type="ECO:0000313" key="7">
    <source>
        <dbReference type="Proteomes" id="UP000756860"/>
    </source>
</evidence>
<dbReference type="PANTHER" id="PTHR43424">
    <property type="entry name" value="LOCUS PUTATIVE PROTEIN 1-RELATED"/>
    <property type="match status" value="1"/>
</dbReference>
<keyword evidence="3 5" id="KW-1133">Transmembrane helix</keyword>
<dbReference type="RefSeq" id="WP_214175849.1">
    <property type="nucleotide sequence ID" value="NZ_JAHCVK010000005.1"/>
</dbReference>